<dbReference type="AlphaFoldDB" id="A0AA39WZQ1"/>
<accession>A0AA39WZQ1</accession>
<keyword evidence="3" id="KW-1185">Reference proteome</keyword>
<feature type="compositionally biased region" description="Low complexity" evidence="1">
    <location>
        <begin position="252"/>
        <end position="272"/>
    </location>
</feature>
<protein>
    <submittedName>
        <fullName evidence="2">Uncharacterized protein</fullName>
    </submittedName>
</protein>
<organism evidence="2 3">
    <name type="scientific">Bombardia bombarda</name>
    <dbReference type="NCBI Taxonomy" id="252184"/>
    <lineage>
        <taxon>Eukaryota</taxon>
        <taxon>Fungi</taxon>
        <taxon>Dikarya</taxon>
        <taxon>Ascomycota</taxon>
        <taxon>Pezizomycotina</taxon>
        <taxon>Sordariomycetes</taxon>
        <taxon>Sordariomycetidae</taxon>
        <taxon>Sordariales</taxon>
        <taxon>Lasiosphaeriaceae</taxon>
        <taxon>Bombardia</taxon>
    </lineage>
</organism>
<feature type="region of interest" description="Disordered" evidence="1">
    <location>
        <begin position="244"/>
        <end position="276"/>
    </location>
</feature>
<name>A0AA39WZQ1_9PEZI</name>
<evidence type="ECO:0000313" key="2">
    <source>
        <dbReference type="EMBL" id="KAK0624580.1"/>
    </source>
</evidence>
<evidence type="ECO:0000256" key="1">
    <source>
        <dbReference type="SAM" id="MobiDB-lite"/>
    </source>
</evidence>
<dbReference type="Proteomes" id="UP001174934">
    <property type="component" value="Unassembled WGS sequence"/>
</dbReference>
<comment type="caution">
    <text evidence="2">The sequence shown here is derived from an EMBL/GenBank/DDBJ whole genome shotgun (WGS) entry which is preliminary data.</text>
</comment>
<evidence type="ECO:0000313" key="3">
    <source>
        <dbReference type="Proteomes" id="UP001174934"/>
    </source>
</evidence>
<sequence>MQIEALMARMSSLLSRIATPANFPLKTPSDQTKFNDTLVSWLTDPSSTFPNGSIVGLCCSSLLSIHFRDETVDADLDLLPEFQSFLLATSLAHSGWNGGGKDGSMGRRDLCTAGHVSGYRLMKRLDRILTPQFLGRCSPEYCQVLFLLVLGTVLGVGYSSDLAESPSFPPDLLGERFQQSPTLWLAMKEHLCQMLAHHLIFLGSMLGIKLDTALERQIIDTAVDRWNKMEAFVWADGVLPPAMVASGEPDRSPVSSSRSNSSKSSGSKRPMSIIPSPVAKNESINLPYWEELPPPVPLPLSTLVPIPCPPEVAQLRGAQYEKWTENPQSYLSMEDEIITPCAEPDMYEDRKPSASTSVADQGMVRMMPMKSNTEPIPTGCQEVHVPWRKVRTRSMWVVRTIDAGEQGQINVHARLRGREVDDFGVFV</sequence>
<dbReference type="EMBL" id="JAULSR010000003">
    <property type="protein sequence ID" value="KAK0624580.1"/>
    <property type="molecule type" value="Genomic_DNA"/>
</dbReference>
<proteinExistence type="predicted"/>
<gene>
    <name evidence="2" type="ORF">B0T17DRAFT_616789</name>
</gene>
<reference evidence="2" key="1">
    <citation type="submission" date="2023-06" db="EMBL/GenBank/DDBJ databases">
        <title>Genome-scale phylogeny and comparative genomics of the fungal order Sordariales.</title>
        <authorList>
            <consortium name="Lawrence Berkeley National Laboratory"/>
            <person name="Hensen N."/>
            <person name="Bonometti L."/>
            <person name="Westerberg I."/>
            <person name="Brannstrom I.O."/>
            <person name="Guillou S."/>
            <person name="Cros-Aarteil S."/>
            <person name="Calhoun S."/>
            <person name="Haridas S."/>
            <person name="Kuo A."/>
            <person name="Mondo S."/>
            <person name="Pangilinan J."/>
            <person name="Riley R."/>
            <person name="LaButti K."/>
            <person name="Andreopoulos B."/>
            <person name="Lipzen A."/>
            <person name="Chen C."/>
            <person name="Yanf M."/>
            <person name="Daum C."/>
            <person name="Ng V."/>
            <person name="Clum A."/>
            <person name="Steindorff A."/>
            <person name="Ohm R."/>
            <person name="Martin F."/>
            <person name="Silar P."/>
            <person name="Natvig D."/>
            <person name="Lalanne C."/>
            <person name="Gautier V."/>
            <person name="Ament-velasquez S.L."/>
            <person name="Kruys A."/>
            <person name="Hutchinson M.I."/>
            <person name="Powell A.J."/>
            <person name="Barry K."/>
            <person name="Miller A.N."/>
            <person name="Grigoriev I.V."/>
            <person name="Debuchy R."/>
            <person name="Gladieux P."/>
            <person name="Thoren M.H."/>
            <person name="Johannesson H."/>
        </authorList>
    </citation>
    <scope>NUCLEOTIDE SEQUENCE</scope>
    <source>
        <strain evidence="2">SMH3391-2</strain>
    </source>
</reference>